<comment type="caution">
    <text evidence="2">The sequence shown here is derived from an EMBL/GenBank/DDBJ whole genome shotgun (WGS) entry which is preliminary data.</text>
</comment>
<name>A0A9N9LH83_9HELO</name>
<evidence type="ECO:0000313" key="2">
    <source>
        <dbReference type="EMBL" id="CAG8973698.1"/>
    </source>
</evidence>
<dbReference type="EMBL" id="CAJVRM010000078">
    <property type="protein sequence ID" value="CAG8973698.1"/>
    <property type="molecule type" value="Genomic_DNA"/>
</dbReference>
<feature type="compositionally biased region" description="Basic residues" evidence="1">
    <location>
        <begin position="1"/>
        <end position="12"/>
    </location>
</feature>
<proteinExistence type="predicted"/>
<feature type="region of interest" description="Disordered" evidence="1">
    <location>
        <begin position="1"/>
        <end position="24"/>
    </location>
</feature>
<accession>A0A9N9LH83</accession>
<protein>
    <submittedName>
        <fullName evidence="2">Uncharacterized protein</fullName>
    </submittedName>
</protein>
<organism evidence="2 3">
    <name type="scientific">Hymenoscyphus albidus</name>
    <dbReference type="NCBI Taxonomy" id="595503"/>
    <lineage>
        <taxon>Eukaryota</taxon>
        <taxon>Fungi</taxon>
        <taxon>Dikarya</taxon>
        <taxon>Ascomycota</taxon>
        <taxon>Pezizomycotina</taxon>
        <taxon>Leotiomycetes</taxon>
        <taxon>Helotiales</taxon>
        <taxon>Helotiaceae</taxon>
        <taxon>Hymenoscyphus</taxon>
    </lineage>
</organism>
<dbReference type="Proteomes" id="UP000701801">
    <property type="component" value="Unassembled WGS sequence"/>
</dbReference>
<evidence type="ECO:0000313" key="3">
    <source>
        <dbReference type="Proteomes" id="UP000701801"/>
    </source>
</evidence>
<keyword evidence="3" id="KW-1185">Reference proteome</keyword>
<dbReference type="AlphaFoldDB" id="A0A9N9LH83"/>
<sequence>MPRKKHNTKPKAKAPPTTSTQPPTYGWRAKFLHFKDLPTELREQVWERPHGMAIWIQRRQILFIMLNSFMSAENHTMWQNVSIQATDS</sequence>
<gene>
    <name evidence="2" type="ORF">HYALB_00006969</name>
</gene>
<reference evidence="2" key="1">
    <citation type="submission" date="2021-07" db="EMBL/GenBank/DDBJ databases">
        <authorList>
            <person name="Durling M."/>
        </authorList>
    </citation>
    <scope>NUCLEOTIDE SEQUENCE</scope>
</reference>
<evidence type="ECO:0000256" key="1">
    <source>
        <dbReference type="SAM" id="MobiDB-lite"/>
    </source>
</evidence>